<reference evidence="3" key="1">
    <citation type="journal article" date="2023" name="Plant J.">
        <title>The genome of the king protea, Protea cynaroides.</title>
        <authorList>
            <person name="Chang J."/>
            <person name="Duong T.A."/>
            <person name="Schoeman C."/>
            <person name="Ma X."/>
            <person name="Roodt D."/>
            <person name="Barker N."/>
            <person name="Li Z."/>
            <person name="Van de Peer Y."/>
            <person name="Mizrachi E."/>
        </authorList>
    </citation>
    <scope>NUCLEOTIDE SEQUENCE</scope>
    <source>
        <tissue evidence="3">Young leaves</tissue>
    </source>
</reference>
<dbReference type="InterPro" id="IPR024593">
    <property type="entry name" value="DUF3444"/>
</dbReference>
<dbReference type="InterPro" id="IPR001623">
    <property type="entry name" value="DnaJ_domain"/>
</dbReference>
<gene>
    <name evidence="3" type="ORF">NE237_000278</name>
</gene>
<dbReference type="SMART" id="SM00271">
    <property type="entry name" value="DnaJ"/>
    <property type="match status" value="1"/>
</dbReference>
<dbReference type="PROSITE" id="PS50076">
    <property type="entry name" value="DNAJ_2"/>
    <property type="match status" value="1"/>
</dbReference>
<feature type="compositionally biased region" description="Basic and acidic residues" evidence="1">
    <location>
        <begin position="304"/>
        <end position="324"/>
    </location>
</feature>
<dbReference type="EMBL" id="JAMYWD010000003">
    <property type="protein sequence ID" value="KAJ4975172.1"/>
    <property type="molecule type" value="Genomic_DNA"/>
</dbReference>
<dbReference type="Gene3D" id="1.10.287.110">
    <property type="entry name" value="DnaJ domain"/>
    <property type="match status" value="1"/>
</dbReference>
<evidence type="ECO:0000259" key="2">
    <source>
        <dbReference type="PROSITE" id="PS50076"/>
    </source>
</evidence>
<feature type="region of interest" description="Disordered" evidence="1">
    <location>
        <begin position="432"/>
        <end position="488"/>
    </location>
</feature>
<dbReference type="InterPro" id="IPR036869">
    <property type="entry name" value="J_dom_sf"/>
</dbReference>
<dbReference type="Pfam" id="PF00226">
    <property type="entry name" value="DnaJ"/>
    <property type="match status" value="1"/>
</dbReference>
<name>A0A9Q0KQW2_9MAGN</name>
<dbReference type="Pfam" id="PF11926">
    <property type="entry name" value="DUF3444"/>
    <property type="match status" value="1"/>
</dbReference>
<evidence type="ECO:0000313" key="4">
    <source>
        <dbReference type="Proteomes" id="UP001141806"/>
    </source>
</evidence>
<accession>A0A9Q0KQW2</accession>
<feature type="compositionally biased region" description="Polar residues" evidence="1">
    <location>
        <begin position="325"/>
        <end position="342"/>
    </location>
</feature>
<dbReference type="InterPro" id="IPR056988">
    <property type="entry name" value="Zn_ribbon_pln"/>
</dbReference>
<evidence type="ECO:0000256" key="1">
    <source>
        <dbReference type="SAM" id="MobiDB-lite"/>
    </source>
</evidence>
<dbReference type="PANTHER" id="PTHR44137">
    <property type="entry name" value="BNAC03G44070D PROTEIN"/>
    <property type="match status" value="1"/>
</dbReference>
<comment type="caution">
    <text evidence="3">The sequence shown here is derived from an EMBL/GenBank/DDBJ whole genome shotgun (WGS) entry which is preliminary data.</text>
</comment>
<evidence type="ECO:0000313" key="3">
    <source>
        <dbReference type="EMBL" id="KAJ4975172.1"/>
    </source>
</evidence>
<dbReference type="SUPFAM" id="SSF46565">
    <property type="entry name" value="Chaperone J-domain"/>
    <property type="match status" value="1"/>
</dbReference>
<sequence length="733" mass="82052">MECKIEKAFKAKETAERRFAEKDFAGAMKYAVKAQKLHPELEGISQMLAAFDVYVASQVQINGETDFYSVLGLNPQADEETVRKQYGKLALMLHPDKNRTVGAEGAFKLVSEAWTLLSDTVKRTSYDLRRNKQSSTVVNPNNSAVQNTKVNGCLKSNTSHNQSKLRTFWTVCTSCRVQYEYLRKYVNKRLSCKNCRRTFVAVESEKPPENSSVPLCSWSILPENVHGSHGFNGVSYFPASTVLFTGTGFAGYHSGVGYEYPNVAFQWSPFPGNPAAGFAGVHGPTATAPSPPSAGSIYQPNDNNVKRDREKVKTAAAKDKDRTENGNSKMISASSTEPTISGKSDKHAKKRKIEGGTSMNGYQEETRTRTVTSETKTVNGVGNVTQDAKKSTGAVEVPHRRCSSAPAFDARQLLIDKARTEIRKKLEEMKFRATASAPEKPIGDNSAADQQPAKAKPKKRKKLPARVHAANESKKNKPRPGSISISVPDPDFHDFDKDRLEECFKPKQIWAIYDEEDGMPRLYCLVRQVISVKPFKIRITYLNSKSDSEFGSVNWINSGFVKSCGHFRAWDTEDVELVNIFSHVLLGAKAGRGGCIRIFPKTGEIWAVYRNWSPDWNSTTPDEVRHQYEMVEVLHDYNEELGIWVTPLIKLDRFKTVYQKNADQKAVRWIPRREMLRFSHQVPSWMLQGEVSANLPDGCWDLDPAGTPEELLHGACLTEARTNDDKLESVPMN</sequence>
<dbReference type="Proteomes" id="UP001141806">
    <property type="component" value="Unassembled WGS sequence"/>
</dbReference>
<dbReference type="PANTHER" id="PTHR44137:SF7">
    <property type="entry name" value="J DOMAIN-CONTAINING PROTEIN"/>
    <property type="match status" value="1"/>
</dbReference>
<feature type="compositionally biased region" description="Low complexity" evidence="1">
    <location>
        <begin position="283"/>
        <end position="296"/>
    </location>
</feature>
<dbReference type="CDD" id="cd06257">
    <property type="entry name" value="DnaJ"/>
    <property type="match status" value="1"/>
</dbReference>
<feature type="domain" description="J" evidence="2">
    <location>
        <begin position="66"/>
        <end position="130"/>
    </location>
</feature>
<dbReference type="Pfam" id="PF23551">
    <property type="entry name" value="Zn_ribbon_20"/>
    <property type="match status" value="1"/>
</dbReference>
<dbReference type="PRINTS" id="PR00625">
    <property type="entry name" value="JDOMAIN"/>
</dbReference>
<protein>
    <recommendedName>
        <fullName evidence="2">J domain-containing protein</fullName>
    </recommendedName>
</protein>
<feature type="compositionally biased region" description="Basic residues" evidence="1">
    <location>
        <begin position="455"/>
        <end position="465"/>
    </location>
</feature>
<organism evidence="3 4">
    <name type="scientific">Protea cynaroides</name>
    <dbReference type="NCBI Taxonomy" id="273540"/>
    <lineage>
        <taxon>Eukaryota</taxon>
        <taxon>Viridiplantae</taxon>
        <taxon>Streptophyta</taxon>
        <taxon>Embryophyta</taxon>
        <taxon>Tracheophyta</taxon>
        <taxon>Spermatophyta</taxon>
        <taxon>Magnoliopsida</taxon>
        <taxon>Proteales</taxon>
        <taxon>Proteaceae</taxon>
        <taxon>Protea</taxon>
    </lineage>
</organism>
<dbReference type="OrthoDB" id="66964at2759"/>
<keyword evidence="4" id="KW-1185">Reference proteome</keyword>
<proteinExistence type="predicted"/>
<dbReference type="AlphaFoldDB" id="A0A9Q0KQW2"/>
<feature type="region of interest" description="Disordered" evidence="1">
    <location>
        <begin position="283"/>
        <end position="350"/>
    </location>
</feature>